<sequence>MDEDDNCSRTGLASGVTTPDPDTRTLLTALRRRFLDVDYTVDAVLDRIGESGQDGLGRNQTTPATRALGEATDPLATLIRLFLLQRSVDIEPLQHALPELLTPLLDAEIVELVEHGVRALIDIRPYATEDALPKWIVSDLTPGLDSPPPPMRPDYVLGVSPASTTLAQLTIRRPVGRALDLGAGCGVQSVHLADHAEQVVATDLNQRALRLAAWTAELNQTPVELLAGDLYAPVAEQSFDLIVSNPPYVMSPPATGAERLTYREGARRGDELVREVVTGGIERLTEGGTLQVLGNWAITDEDWGARIRTWFPETGVQALVLEREHLDVFSYIEIWLTDAGLVGTPDYLEQYDRWLDYFDELGIRGVGMGWITVRKSGDAPSIIRTESWPHAVAQPVGDALGDWLDAVGDSTMAAEQLWATNWRLDRRVDAETIGRPGAEDPEHVVYRQRTGLLRAVEVDTALGGVLGACDGDLPLGVIVDAVGQLLEVDPAGLRTDLLPRLRELIADGFLRRPRR</sequence>
<dbReference type="PROSITE" id="PS00092">
    <property type="entry name" value="N6_MTASE"/>
    <property type="match status" value="1"/>
</dbReference>
<dbReference type="InterPro" id="IPR002052">
    <property type="entry name" value="DNA_methylase_N6_adenine_CS"/>
</dbReference>
<dbReference type="GO" id="GO:0003676">
    <property type="term" value="F:nucleic acid binding"/>
    <property type="evidence" value="ECO:0007669"/>
    <property type="project" value="InterPro"/>
</dbReference>
<dbReference type="Proteomes" id="UP000295371">
    <property type="component" value="Unassembled WGS sequence"/>
</dbReference>
<dbReference type="InterPro" id="IPR029063">
    <property type="entry name" value="SAM-dependent_MTases_sf"/>
</dbReference>
<keyword evidence="4" id="KW-0949">S-adenosyl-L-methionine</keyword>
<evidence type="ECO:0000259" key="7">
    <source>
        <dbReference type="Pfam" id="PF23186"/>
    </source>
</evidence>
<dbReference type="GO" id="GO:0008276">
    <property type="term" value="F:protein methyltransferase activity"/>
    <property type="evidence" value="ECO:0007669"/>
    <property type="project" value="TreeGrafter"/>
</dbReference>
<gene>
    <name evidence="8" type="ORF">CLV29_2925</name>
</gene>
<evidence type="ECO:0000256" key="2">
    <source>
        <dbReference type="ARBA" id="ARBA00022603"/>
    </source>
</evidence>
<evidence type="ECO:0000256" key="4">
    <source>
        <dbReference type="ARBA" id="ARBA00022691"/>
    </source>
</evidence>
<evidence type="ECO:0000256" key="1">
    <source>
        <dbReference type="ARBA" id="ARBA00006149"/>
    </source>
</evidence>
<comment type="similarity">
    <text evidence="1">Belongs to the eukaryotic/archaeal PrmC-related family.</text>
</comment>
<dbReference type="GO" id="GO:0032259">
    <property type="term" value="P:methylation"/>
    <property type="evidence" value="ECO:0007669"/>
    <property type="project" value="UniProtKB-KW"/>
</dbReference>
<dbReference type="GO" id="GO:0008757">
    <property type="term" value="F:S-adenosylmethionine-dependent methyltransferase activity"/>
    <property type="evidence" value="ECO:0007669"/>
    <property type="project" value="TreeGrafter"/>
</dbReference>
<dbReference type="InterPro" id="IPR007848">
    <property type="entry name" value="Small_mtfrase_dom"/>
</dbReference>
<dbReference type="InterPro" id="IPR055487">
    <property type="entry name" value="DUF7059"/>
</dbReference>
<keyword evidence="9" id="KW-1185">Reference proteome</keyword>
<dbReference type="CDD" id="cd02440">
    <property type="entry name" value="AdoMet_MTases"/>
    <property type="match status" value="1"/>
</dbReference>
<protein>
    <submittedName>
        <fullName evidence="8">Methyltransferase family protein</fullName>
    </submittedName>
</protein>
<dbReference type="InterPro" id="IPR052190">
    <property type="entry name" value="Euk-Arch_PrmC-MTase"/>
</dbReference>
<proteinExistence type="inferred from homology"/>
<dbReference type="PANTHER" id="PTHR45875:SF1">
    <property type="entry name" value="METHYLTRANSFERASE N6AMT1"/>
    <property type="match status" value="1"/>
</dbReference>
<feature type="domain" description="Methyltransferase small" evidence="6">
    <location>
        <begin position="162"/>
        <end position="295"/>
    </location>
</feature>
<keyword evidence="2 8" id="KW-0489">Methyltransferase</keyword>
<accession>A0A4R7J0U1</accession>
<evidence type="ECO:0000313" key="9">
    <source>
        <dbReference type="Proteomes" id="UP000295371"/>
    </source>
</evidence>
<dbReference type="AlphaFoldDB" id="A0A4R7J0U1"/>
<name>A0A4R7J0U1_9ACTN</name>
<dbReference type="GO" id="GO:0035657">
    <property type="term" value="C:eRF1 methyltransferase complex"/>
    <property type="evidence" value="ECO:0007669"/>
    <property type="project" value="TreeGrafter"/>
</dbReference>
<evidence type="ECO:0000259" key="6">
    <source>
        <dbReference type="Pfam" id="PF05175"/>
    </source>
</evidence>
<comment type="caution">
    <text evidence="8">The sequence shown here is derived from an EMBL/GenBank/DDBJ whole genome shotgun (WGS) entry which is preliminary data.</text>
</comment>
<dbReference type="OrthoDB" id="129465at2"/>
<feature type="region of interest" description="Disordered" evidence="5">
    <location>
        <begin position="1"/>
        <end position="21"/>
    </location>
</feature>
<dbReference type="Pfam" id="PF23186">
    <property type="entry name" value="DUF7059"/>
    <property type="match status" value="1"/>
</dbReference>
<dbReference type="GO" id="GO:0008170">
    <property type="term" value="F:N-methyltransferase activity"/>
    <property type="evidence" value="ECO:0007669"/>
    <property type="project" value="UniProtKB-ARBA"/>
</dbReference>
<evidence type="ECO:0000313" key="8">
    <source>
        <dbReference type="EMBL" id="TDT29903.1"/>
    </source>
</evidence>
<dbReference type="Gene3D" id="3.40.50.150">
    <property type="entry name" value="Vaccinia Virus protein VP39"/>
    <property type="match status" value="1"/>
</dbReference>
<feature type="domain" description="DUF7059" evidence="7">
    <location>
        <begin position="37"/>
        <end position="119"/>
    </location>
</feature>
<dbReference type="EMBL" id="SOAW01000003">
    <property type="protein sequence ID" value="TDT29903.1"/>
    <property type="molecule type" value="Genomic_DNA"/>
</dbReference>
<organism evidence="8 9">
    <name type="scientific">Naumannella halotolerans</name>
    <dbReference type="NCBI Taxonomy" id="993414"/>
    <lineage>
        <taxon>Bacteria</taxon>
        <taxon>Bacillati</taxon>
        <taxon>Actinomycetota</taxon>
        <taxon>Actinomycetes</taxon>
        <taxon>Propionibacteriales</taxon>
        <taxon>Propionibacteriaceae</taxon>
        <taxon>Naumannella</taxon>
    </lineage>
</organism>
<reference evidence="8 9" key="1">
    <citation type="submission" date="2019-03" db="EMBL/GenBank/DDBJ databases">
        <title>Genomic Encyclopedia of Archaeal and Bacterial Type Strains, Phase II (KMG-II): from individual species to whole genera.</title>
        <authorList>
            <person name="Goeker M."/>
        </authorList>
    </citation>
    <scope>NUCLEOTIDE SEQUENCE [LARGE SCALE GENOMIC DNA]</scope>
    <source>
        <strain evidence="8 9">DSM 24323</strain>
    </source>
</reference>
<keyword evidence="3 8" id="KW-0808">Transferase</keyword>
<dbReference type="SUPFAM" id="SSF53335">
    <property type="entry name" value="S-adenosyl-L-methionine-dependent methyltransferases"/>
    <property type="match status" value="1"/>
</dbReference>
<dbReference type="PANTHER" id="PTHR45875">
    <property type="entry name" value="METHYLTRANSFERASE N6AMT1"/>
    <property type="match status" value="1"/>
</dbReference>
<evidence type="ECO:0000256" key="5">
    <source>
        <dbReference type="SAM" id="MobiDB-lite"/>
    </source>
</evidence>
<dbReference type="Pfam" id="PF05175">
    <property type="entry name" value="MTS"/>
    <property type="match status" value="1"/>
</dbReference>
<evidence type="ECO:0000256" key="3">
    <source>
        <dbReference type="ARBA" id="ARBA00022679"/>
    </source>
</evidence>